<reference evidence="1" key="1">
    <citation type="journal article" date="2014" name="Int. J. Syst. Evol. Microbiol.">
        <title>Complete genome sequence of Corynebacterium casei LMG S-19264T (=DSM 44701T), isolated from a smear-ripened cheese.</title>
        <authorList>
            <consortium name="US DOE Joint Genome Institute (JGI-PGF)"/>
            <person name="Walter F."/>
            <person name="Albersmeier A."/>
            <person name="Kalinowski J."/>
            <person name="Ruckert C."/>
        </authorList>
    </citation>
    <scope>NUCLEOTIDE SEQUENCE</scope>
    <source>
        <strain evidence="1">CCM 7086</strain>
    </source>
</reference>
<sequence>MSVPTLSLERLRPGLYGWRVSSSPRGPAARHGCHTSLAHCLEQAMADLPDRSGLVEILYCDIPMGTMESTEVRRASGEIARQIKSLHSALLETA</sequence>
<evidence type="ECO:0000313" key="1">
    <source>
        <dbReference type="EMBL" id="GGC10445.1"/>
    </source>
</evidence>
<name>A0A8J2ULH2_9BURK</name>
<organism evidence="1 2">
    <name type="scientific">Oxalicibacterium flavum</name>
    <dbReference type="NCBI Taxonomy" id="179467"/>
    <lineage>
        <taxon>Bacteria</taxon>
        <taxon>Pseudomonadati</taxon>
        <taxon>Pseudomonadota</taxon>
        <taxon>Betaproteobacteria</taxon>
        <taxon>Burkholderiales</taxon>
        <taxon>Oxalobacteraceae</taxon>
        <taxon>Oxalicibacterium</taxon>
    </lineage>
</organism>
<dbReference type="AlphaFoldDB" id="A0A8J2ULH2"/>
<accession>A0A8J2ULH2</accession>
<gene>
    <name evidence="1" type="ORF">GCM10007205_19470</name>
</gene>
<evidence type="ECO:0000313" key="2">
    <source>
        <dbReference type="Proteomes" id="UP000620266"/>
    </source>
</evidence>
<proteinExistence type="predicted"/>
<dbReference type="RefSeq" id="WP_188396012.1">
    <property type="nucleotide sequence ID" value="NZ_BMCG01000003.1"/>
</dbReference>
<dbReference type="EMBL" id="BMCG01000003">
    <property type="protein sequence ID" value="GGC10445.1"/>
    <property type="molecule type" value="Genomic_DNA"/>
</dbReference>
<comment type="caution">
    <text evidence="1">The sequence shown here is derived from an EMBL/GenBank/DDBJ whole genome shotgun (WGS) entry which is preliminary data.</text>
</comment>
<dbReference type="Proteomes" id="UP000620266">
    <property type="component" value="Unassembled WGS sequence"/>
</dbReference>
<reference evidence="1" key="2">
    <citation type="submission" date="2020-09" db="EMBL/GenBank/DDBJ databases">
        <authorList>
            <person name="Sun Q."/>
            <person name="Sedlacek I."/>
        </authorList>
    </citation>
    <scope>NUCLEOTIDE SEQUENCE</scope>
    <source>
        <strain evidence="1">CCM 7086</strain>
    </source>
</reference>
<protein>
    <submittedName>
        <fullName evidence="1">Uncharacterized protein</fullName>
    </submittedName>
</protein>
<keyword evidence="2" id="KW-1185">Reference proteome</keyword>